<protein>
    <submittedName>
        <fullName evidence="5">Flavin-containing monooxygenase</fullName>
        <ecNumber evidence="5">1.14.13.-</ecNumber>
    </submittedName>
</protein>
<comment type="similarity">
    <text evidence="1">Belongs to the FAD-binding monooxygenase family.</text>
</comment>
<name>A0AB39TCZ7_9ACTN</name>
<keyword evidence="4 5" id="KW-0560">Oxidoreductase</keyword>
<dbReference type="PANTHER" id="PTHR42877:SF4">
    <property type="entry name" value="FAD_NAD(P)-BINDING DOMAIN-CONTAINING PROTEIN-RELATED"/>
    <property type="match status" value="1"/>
</dbReference>
<dbReference type="Pfam" id="PF00743">
    <property type="entry name" value="FMO-like"/>
    <property type="match status" value="1"/>
</dbReference>
<proteinExistence type="inferred from homology"/>
<dbReference type="SUPFAM" id="SSF51905">
    <property type="entry name" value="FAD/NAD(P)-binding domain"/>
    <property type="match status" value="3"/>
</dbReference>
<keyword evidence="2" id="KW-0285">Flavoprotein</keyword>
<organism evidence="5">
    <name type="scientific">Streptomyces sp. R44</name>
    <dbReference type="NCBI Taxonomy" id="3238633"/>
    <lineage>
        <taxon>Bacteria</taxon>
        <taxon>Bacillati</taxon>
        <taxon>Actinomycetota</taxon>
        <taxon>Actinomycetes</taxon>
        <taxon>Kitasatosporales</taxon>
        <taxon>Streptomycetaceae</taxon>
        <taxon>Streptomyces</taxon>
    </lineage>
</organism>
<evidence type="ECO:0000313" key="5">
    <source>
        <dbReference type="EMBL" id="XDQ76056.1"/>
    </source>
</evidence>
<dbReference type="Gene3D" id="3.50.50.60">
    <property type="entry name" value="FAD/NAD(P)-binding domain"/>
    <property type="match status" value="2"/>
</dbReference>
<dbReference type="GO" id="GO:0050661">
    <property type="term" value="F:NADP binding"/>
    <property type="evidence" value="ECO:0007669"/>
    <property type="project" value="InterPro"/>
</dbReference>
<evidence type="ECO:0000256" key="4">
    <source>
        <dbReference type="ARBA" id="ARBA00023002"/>
    </source>
</evidence>
<dbReference type="GO" id="GO:0004499">
    <property type="term" value="F:N,N-dimethylaniline monooxygenase activity"/>
    <property type="evidence" value="ECO:0007669"/>
    <property type="project" value="InterPro"/>
</dbReference>
<dbReference type="InterPro" id="IPR020946">
    <property type="entry name" value="Flavin_mOase-like"/>
</dbReference>
<dbReference type="InterPro" id="IPR051209">
    <property type="entry name" value="FAD-bind_Monooxygenase_sf"/>
</dbReference>
<sequence length="418" mass="46290">MFSPGPEIQQYLRDTAREEGLLPHIRFGADVEDARWDADAQLWTVKTSSGVFTGRYLVTGTGHLADESLPPIPGLDGFTGQVFHSARWNGEVPLQGKRVGIVGSGATAIQVIPELAKIASELVVFQRSAPYVIPRPDRAYSEIEKRTFRRDPESMATHRSEIFWMLENSYAQRRAVPQYLAQAKALAGKHLANQVEDEALRAKLTPHYEIGCKRVLISDLFYPALQQDNVTLEASALDRVEGDKVFSADGNADECDVLVFCTGFEVTEPPYAALVRDAEGLSLADHWAEGMEAFASTTVAGFPNLFLINGPNTGLGHNSIVYIIEAQIDYILGALEWSEAHGNRVVDVPAEAQARYVDELHERSQGTVWLSNGCQSWYVDERSGRLTIVWPEFAHEFRYRNGTFDPAPYTTAEIAATA</sequence>
<dbReference type="GO" id="GO:0050660">
    <property type="term" value="F:flavin adenine dinucleotide binding"/>
    <property type="evidence" value="ECO:0007669"/>
    <property type="project" value="InterPro"/>
</dbReference>
<dbReference type="AlphaFoldDB" id="A0AB39TCZ7"/>
<keyword evidence="5" id="KW-0503">Monooxygenase</keyword>
<dbReference type="EC" id="1.14.13.-" evidence="5"/>
<gene>
    <name evidence="5" type="ORF">AB5J54_38520</name>
</gene>
<dbReference type="InterPro" id="IPR036188">
    <property type="entry name" value="FAD/NAD-bd_sf"/>
</dbReference>
<evidence type="ECO:0000256" key="1">
    <source>
        <dbReference type="ARBA" id="ARBA00010139"/>
    </source>
</evidence>
<keyword evidence="3" id="KW-0274">FAD</keyword>
<evidence type="ECO:0000256" key="3">
    <source>
        <dbReference type="ARBA" id="ARBA00022827"/>
    </source>
</evidence>
<dbReference type="EMBL" id="CP163444">
    <property type="protein sequence ID" value="XDQ76056.1"/>
    <property type="molecule type" value="Genomic_DNA"/>
</dbReference>
<dbReference type="PANTHER" id="PTHR42877">
    <property type="entry name" value="L-ORNITHINE N(5)-MONOOXYGENASE-RELATED"/>
    <property type="match status" value="1"/>
</dbReference>
<dbReference type="RefSeq" id="WP_369148606.1">
    <property type="nucleotide sequence ID" value="NZ_CP163444.1"/>
</dbReference>
<reference evidence="5" key="1">
    <citation type="submission" date="2024-07" db="EMBL/GenBank/DDBJ databases">
        <authorList>
            <person name="Yu S.T."/>
        </authorList>
    </citation>
    <scope>NUCLEOTIDE SEQUENCE</scope>
    <source>
        <strain evidence="5">R44</strain>
    </source>
</reference>
<accession>A0AB39TCZ7</accession>
<evidence type="ECO:0000256" key="2">
    <source>
        <dbReference type="ARBA" id="ARBA00022630"/>
    </source>
</evidence>